<dbReference type="STRING" id="640635.SAMN04489806_2040"/>
<gene>
    <name evidence="2" type="ORF">SAMN04489806_2040</name>
</gene>
<dbReference type="AlphaFoldDB" id="A0A1H4N1S0"/>
<dbReference type="SUPFAM" id="SSF69572">
    <property type="entry name" value="Activating enzymes of the ubiquitin-like proteins"/>
    <property type="match status" value="1"/>
</dbReference>
<sequence>MALPPLVDPVAELPADELVRAARQLKLPELGELAQRRLFAAKVGVLGAGGLGSPVLLYLASAGVGTIGIVDDDTVDITNLQRQVIFGTADVGQPKATVAARRIRELSPHTRVIEHRERLTPANAETMLGGYDLIIDGSDSFDTRYAVADACAAIGVPLVWGSVLRFDAQATVFWSKPPAGPAVTLRDVFPTPPAAGEVPSCAEAGVLGALCGQLGGILAAEAVKLICGAGDSLLGRMLVLDALSMRMREVPLAPTTRRVPDAAPASPGRPAVSRIGVDELDALSGATLLDVREPHEFARGSIPGAVSLPLSGVLGDPASVTVDGTLVVFCQEGPRARAAARALAAAHPGADIRVLDGGYAEWSSRSRA</sequence>
<dbReference type="InterPro" id="IPR001763">
    <property type="entry name" value="Rhodanese-like_dom"/>
</dbReference>
<dbReference type="EMBL" id="FNRY01000001">
    <property type="protein sequence ID" value="SEB88685.1"/>
    <property type="molecule type" value="Genomic_DNA"/>
</dbReference>
<proteinExistence type="predicted"/>
<keyword evidence="2" id="KW-0548">Nucleotidyltransferase</keyword>
<keyword evidence="2" id="KW-0808">Transferase</keyword>
<dbReference type="GO" id="GO:0004792">
    <property type="term" value="F:thiosulfate-cyanide sulfurtransferase activity"/>
    <property type="evidence" value="ECO:0007669"/>
    <property type="project" value="TreeGrafter"/>
</dbReference>
<accession>A0A1H4N1S0</accession>
<name>A0A1H4N1S0_9MICO</name>
<dbReference type="PROSITE" id="PS50206">
    <property type="entry name" value="RHODANESE_3"/>
    <property type="match status" value="1"/>
</dbReference>
<dbReference type="RefSeq" id="WP_091183488.1">
    <property type="nucleotide sequence ID" value="NZ_FNRY01000001.1"/>
</dbReference>
<feature type="domain" description="Rhodanese" evidence="1">
    <location>
        <begin position="282"/>
        <end position="367"/>
    </location>
</feature>
<dbReference type="InterPro" id="IPR045886">
    <property type="entry name" value="ThiF/MoeB/HesA"/>
</dbReference>
<dbReference type="InterPro" id="IPR000594">
    <property type="entry name" value="ThiF_NAD_FAD-bd"/>
</dbReference>
<evidence type="ECO:0000259" key="1">
    <source>
        <dbReference type="PROSITE" id="PS50206"/>
    </source>
</evidence>
<evidence type="ECO:0000313" key="2">
    <source>
        <dbReference type="EMBL" id="SEB88685.1"/>
    </source>
</evidence>
<protein>
    <submittedName>
        <fullName evidence="2">Adenylyltransferase and sulfurtransferase</fullName>
    </submittedName>
</protein>
<evidence type="ECO:0000313" key="3">
    <source>
        <dbReference type="Proteomes" id="UP000199183"/>
    </source>
</evidence>
<dbReference type="Gene3D" id="3.40.250.10">
    <property type="entry name" value="Rhodanese-like domain"/>
    <property type="match status" value="1"/>
</dbReference>
<dbReference type="CDD" id="cd00158">
    <property type="entry name" value="RHOD"/>
    <property type="match status" value="1"/>
</dbReference>
<keyword evidence="3" id="KW-1185">Reference proteome</keyword>
<dbReference type="Pfam" id="PF00581">
    <property type="entry name" value="Rhodanese"/>
    <property type="match status" value="1"/>
</dbReference>
<dbReference type="GO" id="GO:0008146">
    <property type="term" value="F:sulfotransferase activity"/>
    <property type="evidence" value="ECO:0007669"/>
    <property type="project" value="TreeGrafter"/>
</dbReference>
<dbReference type="Pfam" id="PF00899">
    <property type="entry name" value="ThiF"/>
    <property type="match status" value="1"/>
</dbReference>
<dbReference type="GO" id="GO:0008641">
    <property type="term" value="F:ubiquitin-like modifier activating enzyme activity"/>
    <property type="evidence" value="ECO:0007669"/>
    <property type="project" value="InterPro"/>
</dbReference>
<dbReference type="PANTHER" id="PTHR10953">
    <property type="entry name" value="UBIQUITIN-ACTIVATING ENZYME E1"/>
    <property type="match status" value="1"/>
</dbReference>
<dbReference type="Gene3D" id="3.40.50.720">
    <property type="entry name" value="NAD(P)-binding Rossmann-like Domain"/>
    <property type="match status" value="1"/>
</dbReference>
<dbReference type="CDD" id="cd00757">
    <property type="entry name" value="ThiF_MoeB_HesA_family"/>
    <property type="match status" value="1"/>
</dbReference>
<dbReference type="GO" id="GO:0005829">
    <property type="term" value="C:cytosol"/>
    <property type="evidence" value="ECO:0007669"/>
    <property type="project" value="TreeGrafter"/>
</dbReference>
<dbReference type="OrthoDB" id="9804286at2"/>
<dbReference type="GO" id="GO:0016779">
    <property type="term" value="F:nucleotidyltransferase activity"/>
    <property type="evidence" value="ECO:0007669"/>
    <property type="project" value="UniProtKB-KW"/>
</dbReference>
<dbReference type="PANTHER" id="PTHR10953:SF102">
    <property type="entry name" value="ADENYLYLTRANSFERASE AND SULFURTRANSFERASE MOCS3"/>
    <property type="match status" value="1"/>
</dbReference>
<organism evidence="2 3">
    <name type="scientific">Paramicrobacterium humi</name>
    <dbReference type="NCBI Taxonomy" id="640635"/>
    <lineage>
        <taxon>Bacteria</taxon>
        <taxon>Bacillati</taxon>
        <taxon>Actinomycetota</taxon>
        <taxon>Actinomycetes</taxon>
        <taxon>Micrococcales</taxon>
        <taxon>Microbacteriaceae</taxon>
        <taxon>Paramicrobacterium</taxon>
    </lineage>
</organism>
<dbReference type="SMART" id="SM00450">
    <property type="entry name" value="RHOD"/>
    <property type="match status" value="1"/>
</dbReference>
<dbReference type="Proteomes" id="UP000199183">
    <property type="component" value="Unassembled WGS sequence"/>
</dbReference>
<reference evidence="2 3" key="1">
    <citation type="submission" date="2016-10" db="EMBL/GenBank/DDBJ databases">
        <authorList>
            <person name="de Groot N.N."/>
        </authorList>
    </citation>
    <scope>NUCLEOTIDE SEQUENCE [LARGE SCALE GENOMIC DNA]</scope>
    <source>
        <strain evidence="2 3">DSM 21799</strain>
    </source>
</reference>
<dbReference type="InterPro" id="IPR035985">
    <property type="entry name" value="Ubiquitin-activating_enz"/>
</dbReference>
<dbReference type="InterPro" id="IPR036873">
    <property type="entry name" value="Rhodanese-like_dom_sf"/>
</dbReference>